<sequence>MVLVFDLTLCPASNESKTERVIDFFLKLPRHLGKNRI</sequence>
<dbReference type="Proteomes" id="UP000018198">
    <property type="component" value="Unassembled WGS sequence"/>
</dbReference>
<dbReference type="AlphaFoldDB" id="T2J7U0"/>
<evidence type="ECO:0000313" key="2">
    <source>
        <dbReference type="Proteomes" id="UP000018198"/>
    </source>
</evidence>
<evidence type="ECO:0000313" key="1">
    <source>
        <dbReference type="EMBL" id="CCQ61241.1"/>
    </source>
</evidence>
<accession>T2J7U0</accession>
<reference evidence="1 2" key="2">
    <citation type="submission" date="2013-09" db="EMBL/GenBank/DDBJ databases">
        <title>Whole genome comparison of six Crocosphaera watsonii strains with differing phenotypes.</title>
        <authorList>
            <person name="Bench S.R."/>
            <person name="Heller P."/>
            <person name="Frank I."/>
            <person name="Arciniega M."/>
            <person name="Shilova I.N."/>
            <person name="Zehr J.P."/>
        </authorList>
    </citation>
    <scope>NUCLEOTIDE SEQUENCE [LARGE SCALE GENOMIC DNA]</scope>
    <source>
        <strain evidence="1 2">WH 0401</strain>
    </source>
</reference>
<gene>
    <name evidence="1" type="ORF">CWATWH0401_3225</name>
</gene>
<organism evidence="1 2">
    <name type="scientific">Crocosphaera watsonii WH 0401</name>
    <dbReference type="NCBI Taxonomy" id="555881"/>
    <lineage>
        <taxon>Bacteria</taxon>
        <taxon>Bacillati</taxon>
        <taxon>Cyanobacteriota</taxon>
        <taxon>Cyanophyceae</taxon>
        <taxon>Oscillatoriophycideae</taxon>
        <taxon>Chroococcales</taxon>
        <taxon>Aphanothecaceae</taxon>
        <taxon>Crocosphaera</taxon>
    </lineage>
</organism>
<dbReference type="EMBL" id="CAQM01000281">
    <property type="protein sequence ID" value="CCQ61241.1"/>
    <property type="molecule type" value="Genomic_DNA"/>
</dbReference>
<reference evidence="1 2" key="1">
    <citation type="submission" date="2013-01" db="EMBL/GenBank/DDBJ databases">
        <authorList>
            <person name="Bench S."/>
        </authorList>
    </citation>
    <scope>NUCLEOTIDE SEQUENCE [LARGE SCALE GENOMIC DNA]</scope>
    <source>
        <strain evidence="1 2">WH 0401</strain>
    </source>
</reference>
<comment type="caution">
    <text evidence="1">The sequence shown here is derived from an EMBL/GenBank/DDBJ whole genome shotgun (WGS) entry which is preliminary data.</text>
</comment>
<protein>
    <submittedName>
        <fullName evidence="1">Uncharacterized protein</fullName>
    </submittedName>
</protein>
<name>T2J7U0_CROWT</name>
<proteinExistence type="predicted"/>